<comment type="caution">
    <text evidence="1">The sequence shown here is derived from an EMBL/GenBank/DDBJ whole genome shotgun (WGS) entry which is preliminary data.</text>
</comment>
<dbReference type="AlphaFoldDB" id="A0A9W5WU99"/>
<dbReference type="OrthoDB" id="360335at2759"/>
<accession>A0A9W5WU99</accession>
<gene>
    <name evidence="1" type="ORF">BaOVIS_011020</name>
</gene>
<reference evidence="1" key="1">
    <citation type="submission" date="2019-12" db="EMBL/GenBank/DDBJ databases">
        <title>Genome sequence of Babesia ovis.</title>
        <authorList>
            <person name="Yamagishi J."/>
            <person name="Sevinc F."/>
            <person name="Xuan X."/>
        </authorList>
    </citation>
    <scope>NUCLEOTIDE SEQUENCE</scope>
    <source>
        <strain evidence="1">Selcuk</strain>
    </source>
</reference>
<keyword evidence="2" id="KW-1185">Reference proteome</keyword>
<dbReference type="Proteomes" id="UP001057455">
    <property type="component" value="Unassembled WGS sequence"/>
</dbReference>
<sequence>MEDGQCHLGSGRVGIQVTVGDSYHLSGGPFCCFVRVAPIASNWSDPDDRVTIDFISLNVYGLVTFRDRLPEPSRLQSNLHFGFLKEARRLLKPNETCHLIFASDAVIFSTCAEIGQSSPECFYRYMCTIPPFVPPTIISDSISCTYYVHTAVQYSSGLHNVQREILHRRLEFSLVGSIYPGVPTLDNGLYPFLPKSEGYRLEGGRVDDSLMPKVCSDIINENYCNGNMFFNYDTQLDQLDSDGGNSELRAAPLSDKFLLSRDLNAYWHVWDTMNGSNLVHEPEESYMLRRYNGFIDRVTNLILKDPTEEQFEQLRPWFGSMLFPGISNDSENITDAPHTGLLQLFYKKVEERHAEVHGTTVESLRQVVGDSLEVQCEEPPDGRSQTNTMHIVHSDSTKTLNFSFDGRRFCVCTLQGFSQRKGSDEFTLPTNSWFTVAFDFPDPFLCLQVDITLARCDYYTSDKHNTETTVLQRSLFTLGKSQTSVTLFVPISTTPSFISSYLQVSYKLKLCFYHFPETTNISRVESTRIELGKLRILQWDYPLRILQSESLRVQARCFTRDEPTTMEQTLYLARGVSSRSNTSGLLRGGITLSTTLEIK</sequence>
<protein>
    <submittedName>
        <fullName evidence="1">Uncharacterized protein</fullName>
    </submittedName>
</protein>
<proteinExistence type="predicted"/>
<organism evidence="1 2">
    <name type="scientific">Babesia ovis</name>
    <dbReference type="NCBI Taxonomy" id="5869"/>
    <lineage>
        <taxon>Eukaryota</taxon>
        <taxon>Sar</taxon>
        <taxon>Alveolata</taxon>
        <taxon>Apicomplexa</taxon>
        <taxon>Aconoidasida</taxon>
        <taxon>Piroplasmida</taxon>
        <taxon>Babesiidae</taxon>
        <taxon>Babesia</taxon>
    </lineage>
</organism>
<evidence type="ECO:0000313" key="2">
    <source>
        <dbReference type="Proteomes" id="UP001057455"/>
    </source>
</evidence>
<name>A0A9W5WU99_BABOV</name>
<dbReference type="EMBL" id="BLIY01000007">
    <property type="protein sequence ID" value="GFE53698.1"/>
    <property type="molecule type" value="Genomic_DNA"/>
</dbReference>
<evidence type="ECO:0000313" key="1">
    <source>
        <dbReference type="EMBL" id="GFE53698.1"/>
    </source>
</evidence>